<comment type="caution">
    <text evidence="6">The sequence shown here is derived from an EMBL/GenBank/DDBJ whole genome shotgun (WGS) entry which is preliminary data.</text>
</comment>
<keyword evidence="7" id="KW-1185">Reference proteome</keyword>
<dbReference type="Pfam" id="PF02655">
    <property type="entry name" value="ATP-grasp_3"/>
    <property type="match status" value="1"/>
</dbReference>
<dbReference type="InterPro" id="IPR011761">
    <property type="entry name" value="ATP-grasp"/>
</dbReference>
<dbReference type="Gene3D" id="3.40.50.720">
    <property type="entry name" value="NAD(P)-binding Rossmann-like Domain"/>
    <property type="match status" value="1"/>
</dbReference>
<gene>
    <name evidence="6" type="primary">pylC</name>
    <name evidence="6" type="ORF">FYJ78_08185</name>
</gene>
<dbReference type="GO" id="GO:0016874">
    <property type="term" value="F:ligase activity"/>
    <property type="evidence" value="ECO:0007669"/>
    <property type="project" value="UniProtKB-KW"/>
</dbReference>
<sequence>MNEEHGSRKKKVLVLGGKLQGVEAVYLMKKSGWQVTVVDLDPDCAASAMADTFLCFDIMEADKLQQVMREHDFIIPALEKLPVLSVIDETARECGVKMMFCMDAYRITRSKLASDAMFHKLGVPSPRYWPNCSFPVIAKPSDRSGSEGVCRISERAKLELYQARHPGLTDVVVQEYLEGPSYSIEIIAEKGRMWTFEVTELEMDDRYDCKRVICPSGLSPKLQSDFAKCAGELAEMVKLDGIMDVEAILNDGQLKVLEIDARLPSQTLTAVYHSTGVVPPAIYAEGIGSGGVLCCPRCPERGVIYEHIYVAAGQLRFVGEHIMGTQGALNWTYGFFGADEALTNYRPGRASWAATLMITADSRKEAWKKHEEVIRTILDQEHLECPELDENLTDCDEREYVL</sequence>
<evidence type="ECO:0000256" key="3">
    <source>
        <dbReference type="ARBA" id="ARBA00022840"/>
    </source>
</evidence>
<accession>A0A6I2USJ4</accession>
<evidence type="ECO:0000313" key="7">
    <source>
        <dbReference type="Proteomes" id="UP000430222"/>
    </source>
</evidence>
<evidence type="ECO:0000313" key="6">
    <source>
        <dbReference type="EMBL" id="MSV25158.1"/>
    </source>
</evidence>
<evidence type="ECO:0000256" key="4">
    <source>
        <dbReference type="PROSITE-ProRule" id="PRU00409"/>
    </source>
</evidence>
<dbReference type="GO" id="GO:0046872">
    <property type="term" value="F:metal ion binding"/>
    <property type="evidence" value="ECO:0007669"/>
    <property type="project" value="InterPro"/>
</dbReference>
<dbReference type="InterPro" id="IPR023890">
    <property type="entry name" value="Pyrrolys_PylC"/>
</dbReference>
<dbReference type="PANTHER" id="PTHR43055">
    <property type="entry name" value="FORMATE-DEPENDENT PHOSPHORIBOSYLGLYCINAMIDE FORMYLTRANSFERASE"/>
    <property type="match status" value="1"/>
</dbReference>
<dbReference type="Proteomes" id="UP000430222">
    <property type="component" value="Unassembled WGS sequence"/>
</dbReference>
<feature type="domain" description="ATP-grasp" evidence="5">
    <location>
        <begin position="97"/>
        <end position="288"/>
    </location>
</feature>
<dbReference type="RefSeq" id="WP_154620938.1">
    <property type="nucleotide sequence ID" value="NZ_VUNL01000008.1"/>
</dbReference>
<dbReference type="SUPFAM" id="SSF51735">
    <property type="entry name" value="NAD(P)-binding Rossmann-fold domains"/>
    <property type="match status" value="1"/>
</dbReference>
<dbReference type="AlphaFoldDB" id="A0A6I2USJ4"/>
<name>A0A6I2USJ4_9FIRM</name>
<dbReference type="InterPro" id="IPR048764">
    <property type="entry name" value="PylC_N"/>
</dbReference>
<evidence type="ECO:0000259" key="5">
    <source>
        <dbReference type="PROSITE" id="PS50975"/>
    </source>
</evidence>
<dbReference type="PROSITE" id="PS50975">
    <property type="entry name" value="ATP_GRASP"/>
    <property type="match status" value="1"/>
</dbReference>
<dbReference type="SUPFAM" id="SSF56059">
    <property type="entry name" value="Glutathione synthetase ATP-binding domain-like"/>
    <property type="match status" value="1"/>
</dbReference>
<keyword evidence="1 6" id="KW-0436">Ligase</keyword>
<evidence type="ECO:0000256" key="2">
    <source>
        <dbReference type="ARBA" id="ARBA00022741"/>
    </source>
</evidence>
<dbReference type="InterPro" id="IPR036291">
    <property type="entry name" value="NAD(P)-bd_dom_sf"/>
</dbReference>
<dbReference type="GO" id="GO:0005829">
    <property type="term" value="C:cytosol"/>
    <property type="evidence" value="ECO:0007669"/>
    <property type="project" value="TreeGrafter"/>
</dbReference>
<keyword evidence="2 4" id="KW-0547">Nucleotide-binding</keyword>
<dbReference type="InterPro" id="IPR003806">
    <property type="entry name" value="ATP-grasp_PylC-type"/>
</dbReference>
<dbReference type="Gene3D" id="3.30.470.20">
    <property type="entry name" value="ATP-grasp fold, B domain"/>
    <property type="match status" value="1"/>
</dbReference>
<evidence type="ECO:0000256" key="1">
    <source>
        <dbReference type="ARBA" id="ARBA00022598"/>
    </source>
</evidence>
<dbReference type="NCBIfam" id="TIGR03909">
    <property type="entry name" value="pyrrolys_PylC"/>
    <property type="match status" value="1"/>
</dbReference>
<dbReference type="GO" id="GO:0005524">
    <property type="term" value="F:ATP binding"/>
    <property type="evidence" value="ECO:0007669"/>
    <property type="project" value="UniProtKB-UniRule"/>
</dbReference>
<keyword evidence="3 4" id="KW-0067">ATP-binding</keyword>
<dbReference type="PANTHER" id="PTHR43055:SF1">
    <property type="entry name" value="FORMATE-DEPENDENT PHOSPHORIBOSYLGLYCINAMIDE FORMYLTRANSFERASE"/>
    <property type="match status" value="1"/>
</dbReference>
<dbReference type="EMBL" id="VUNL01000008">
    <property type="protein sequence ID" value="MSV25158.1"/>
    <property type="molecule type" value="Genomic_DNA"/>
</dbReference>
<organism evidence="6 7">
    <name type="scientific">Selenomonas montiformis</name>
    <dbReference type="NCBI Taxonomy" id="2652285"/>
    <lineage>
        <taxon>Bacteria</taxon>
        <taxon>Bacillati</taxon>
        <taxon>Bacillota</taxon>
        <taxon>Negativicutes</taxon>
        <taxon>Selenomonadales</taxon>
        <taxon>Selenomonadaceae</taxon>
        <taxon>Selenomonas</taxon>
    </lineage>
</organism>
<proteinExistence type="predicted"/>
<protein>
    <submittedName>
        <fullName evidence="6">3-methylornithine--L-lysine ligase PylC</fullName>
    </submittedName>
</protein>
<reference evidence="6 7" key="1">
    <citation type="submission" date="2019-08" db="EMBL/GenBank/DDBJ databases">
        <title>In-depth cultivation of the pig gut microbiome towards novel bacterial diversity and tailored functional studies.</title>
        <authorList>
            <person name="Wylensek D."/>
            <person name="Hitch T.C.A."/>
            <person name="Clavel T."/>
        </authorList>
    </citation>
    <scope>NUCLEOTIDE SEQUENCE [LARGE SCALE GENOMIC DNA]</scope>
    <source>
        <strain evidence="7">WCA-380-WT-3B3</strain>
    </source>
</reference>
<dbReference type="Pfam" id="PF21360">
    <property type="entry name" value="PylC-like_N"/>
    <property type="match status" value="1"/>
</dbReference>
<dbReference type="GO" id="GO:0071524">
    <property type="term" value="P:pyrrolysine biosynthetic process"/>
    <property type="evidence" value="ECO:0007669"/>
    <property type="project" value="InterPro"/>
</dbReference>